<evidence type="ECO:0000313" key="3">
    <source>
        <dbReference type="EMBL" id="GAA3568465.1"/>
    </source>
</evidence>
<feature type="signal peptide" evidence="2">
    <location>
        <begin position="1"/>
        <end position="24"/>
    </location>
</feature>
<feature type="region of interest" description="Disordered" evidence="1">
    <location>
        <begin position="171"/>
        <end position="206"/>
    </location>
</feature>
<keyword evidence="2" id="KW-0732">Signal</keyword>
<dbReference type="EMBL" id="BAABCE010000011">
    <property type="protein sequence ID" value="GAA3568465.1"/>
    <property type="molecule type" value="Genomic_DNA"/>
</dbReference>
<dbReference type="PROSITE" id="PS51257">
    <property type="entry name" value="PROKAR_LIPOPROTEIN"/>
    <property type="match status" value="1"/>
</dbReference>
<evidence type="ECO:0000256" key="2">
    <source>
        <dbReference type="SAM" id="SignalP"/>
    </source>
</evidence>
<sequence length="206" mass="21377">MRRGRTRRFAVAVAVAVAVPMLGACGIRGTDVIEAGGPASFQAFLNRDTDILLFFRAPDGSLAPVIRTIESSTEFGAGYSESGSGDAAEDPIPTEKVVLALLSGPRTEDRAAGLTSTLPTPRPGTTVKLDRSRNDRIEAGLPFALAPLDTTAIRQLTCTIAYSEEADGDIAVELTGQDGTSRSGTCGLDPDSPDSPGNEPAATETP</sequence>
<comment type="caution">
    <text evidence="3">The sequence shown here is derived from an EMBL/GenBank/DDBJ whole genome shotgun (WGS) entry which is preliminary data.</text>
</comment>
<proteinExistence type="predicted"/>
<protein>
    <recommendedName>
        <fullName evidence="5">Lipoprotein</fullName>
    </recommendedName>
</protein>
<feature type="chain" id="PRO_5046379358" description="Lipoprotein" evidence="2">
    <location>
        <begin position="25"/>
        <end position="206"/>
    </location>
</feature>
<dbReference type="Proteomes" id="UP001500707">
    <property type="component" value="Unassembled WGS sequence"/>
</dbReference>
<evidence type="ECO:0000256" key="1">
    <source>
        <dbReference type="SAM" id="MobiDB-lite"/>
    </source>
</evidence>
<evidence type="ECO:0008006" key="5">
    <source>
        <dbReference type="Google" id="ProtNLM"/>
    </source>
</evidence>
<accession>A0ABP6XK88</accession>
<gene>
    <name evidence="3" type="ORF">GCM10022295_57870</name>
</gene>
<reference evidence="4" key="1">
    <citation type="journal article" date="2019" name="Int. J. Syst. Evol. Microbiol.">
        <title>The Global Catalogue of Microorganisms (GCM) 10K type strain sequencing project: providing services to taxonomists for standard genome sequencing and annotation.</title>
        <authorList>
            <consortium name="The Broad Institute Genomics Platform"/>
            <consortium name="The Broad Institute Genome Sequencing Center for Infectious Disease"/>
            <person name="Wu L."/>
            <person name="Ma J."/>
        </authorList>
    </citation>
    <scope>NUCLEOTIDE SEQUENCE [LARGE SCALE GENOMIC DNA]</scope>
    <source>
        <strain evidence="4">JCM 17656</strain>
    </source>
</reference>
<organism evidence="3 4">
    <name type="scientific">Streptomyces osmaniensis</name>
    <dbReference type="NCBI Taxonomy" id="593134"/>
    <lineage>
        <taxon>Bacteria</taxon>
        <taxon>Bacillati</taxon>
        <taxon>Actinomycetota</taxon>
        <taxon>Actinomycetes</taxon>
        <taxon>Kitasatosporales</taxon>
        <taxon>Streptomycetaceae</taxon>
        <taxon>Streptomyces</taxon>
    </lineage>
</organism>
<name>A0ABP6XK88_9ACTN</name>
<evidence type="ECO:0000313" key="4">
    <source>
        <dbReference type="Proteomes" id="UP001500707"/>
    </source>
</evidence>
<keyword evidence="4" id="KW-1185">Reference proteome</keyword>
<dbReference type="RefSeq" id="WP_346184154.1">
    <property type="nucleotide sequence ID" value="NZ_BAABCE010000011.1"/>
</dbReference>